<protein>
    <submittedName>
        <fullName evidence="1">Uncharacterized protein</fullName>
    </submittedName>
</protein>
<dbReference type="EMBL" id="LKAM01000002">
    <property type="protein sequence ID" value="KUM50029.1"/>
    <property type="molecule type" value="Genomic_DNA"/>
</dbReference>
<keyword evidence="1" id="KW-0496">Mitochondrion</keyword>
<geneLocation type="mitochondrion" evidence="1"/>
<dbReference type="AlphaFoldDB" id="A0A101M2U4"/>
<name>A0A101M2U4_PICGL</name>
<proteinExistence type="predicted"/>
<comment type="caution">
    <text evidence="1">The sequence shown here is derived from an EMBL/GenBank/DDBJ whole genome shotgun (WGS) entry which is preliminary data.</text>
</comment>
<accession>A0A101M2U4</accession>
<reference evidence="1" key="1">
    <citation type="journal article" date="2015" name="Genome Biol. Evol.">
        <title>Organellar Genomes of White Spruce (Picea glauca): Assembly and Annotation.</title>
        <authorList>
            <person name="Jackman S.D."/>
            <person name="Warren R.L."/>
            <person name="Gibb E.A."/>
            <person name="Vandervalk B.P."/>
            <person name="Mohamadi H."/>
            <person name="Chu J."/>
            <person name="Raymond A."/>
            <person name="Pleasance S."/>
            <person name="Coope R."/>
            <person name="Wildung M.R."/>
            <person name="Ritland C.E."/>
            <person name="Bousquet J."/>
            <person name="Jones S.J."/>
            <person name="Bohlmann J."/>
            <person name="Birol I."/>
        </authorList>
    </citation>
    <scope>NUCLEOTIDE SEQUENCE [LARGE SCALE GENOMIC DNA]</scope>
    <source>
        <tissue evidence="1">Flushing bud</tissue>
    </source>
</reference>
<organism evidence="1">
    <name type="scientific">Picea glauca</name>
    <name type="common">White spruce</name>
    <name type="synonym">Pinus glauca</name>
    <dbReference type="NCBI Taxonomy" id="3330"/>
    <lineage>
        <taxon>Eukaryota</taxon>
        <taxon>Viridiplantae</taxon>
        <taxon>Streptophyta</taxon>
        <taxon>Embryophyta</taxon>
        <taxon>Tracheophyta</taxon>
        <taxon>Spermatophyta</taxon>
        <taxon>Pinopsida</taxon>
        <taxon>Pinidae</taxon>
        <taxon>Conifers I</taxon>
        <taxon>Pinales</taxon>
        <taxon>Pinaceae</taxon>
        <taxon>Picea</taxon>
    </lineage>
</organism>
<sequence length="46" mass="5264">MDMLLVEDLKLDMERDLSLMGKAPEDLKLALRDMAPEPDQLHLVLT</sequence>
<evidence type="ECO:0000313" key="1">
    <source>
        <dbReference type="EMBL" id="KUM50029.1"/>
    </source>
</evidence>
<gene>
    <name evidence="1" type="ORF">ABT39_MTgene3257</name>
</gene>